<dbReference type="EMBL" id="AEQN01000033">
    <property type="protein sequence ID" value="EFV00560.1"/>
    <property type="molecule type" value="Genomic_DNA"/>
</dbReference>
<sequence length="274" mass="29891">MAENKRWTDVIRARKSVRTFDGRDLSPAHRAALERAMAEAPRLLTIPVRFQWLDAEADKLSSPVIVGARTYLAGKVKRQPLAAAAYGYSFEHLLLSATALGLGTVWIAGTLDRPAFEAAVALQADEVMSAASPVGYAAKRSIRERAMRKAVKADTRLPFERLFFAGDFAAPLTPETAGNWADPLEMVRLAPSAVNKQPWRVVTDGQRVHFYECRSRGISKGDVLDIQQVDLGIALCHFELAAREAGLSGHFAAADPGIACPDHTTYVLTYEADA</sequence>
<evidence type="ECO:0000313" key="4">
    <source>
        <dbReference type="EMBL" id="EFV00560.1"/>
    </source>
</evidence>
<dbReference type="SUPFAM" id="SSF55469">
    <property type="entry name" value="FMN-dependent nitroreductase-like"/>
    <property type="match status" value="1"/>
</dbReference>
<name>E6MK41_9FIRM</name>
<dbReference type="eggNOG" id="COG0778">
    <property type="taxonomic scope" value="Bacteria"/>
</dbReference>
<accession>E6MK41</accession>
<dbReference type="InterPro" id="IPR000415">
    <property type="entry name" value="Nitroreductase-like"/>
</dbReference>
<proteinExistence type="inferred from homology"/>
<dbReference type="RefSeq" id="WP_006599798.1">
    <property type="nucleotide sequence ID" value="NZ_GL622359.1"/>
</dbReference>
<dbReference type="Proteomes" id="UP000004754">
    <property type="component" value="Unassembled WGS sequence"/>
</dbReference>
<dbReference type="InterPro" id="IPR029478">
    <property type="entry name" value="TM1586_NiRdase"/>
</dbReference>
<gene>
    <name evidence="4" type="ORF">HMP0721_2377</name>
</gene>
<comment type="caution">
    <text evidence="4">The sequence shown here is derived from an EMBL/GenBank/DDBJ whole genome shotgun (WGS) entry which is preliminary data.</text>
</comment>
<keyword evidence="5" id="KW-1185">Reference proteome</keyword>
<dbReference type="PANTHER" id="PTHR43673">
    <property type="entry name" value="NAD(P)H NITROREDUCTASE YDGI-RELATED"/>
    <property type="match status" value="1"/>
</dbReference>
<comment type="similarity">
    <text evidence="1">Belongs to the nitroreductase family.</text>
</comment>
<reference evidence="4 5" key="1">
    <citation type="submission" date="2010-12" db="EMBL/GenBank/DDBJ databases">
        <authorList>
            <person name="Muzny D."/>
            <person name="Qin X."/>
            <person name="Deng J."/>
            <person name="Jiang H."/>
            <person name="Liu Y."/>
            <person name="Qu J."/>
            <person name="Song X.-Z."/>
            <person name="Zhang L."/>
            <person name="Thornton R."/>
            <person name="Coyle M."/>
            <person name="Francisco L."/>
            <person name="Jackson L."/>
            <person name="Javaid M."/>
            <person name="Korchina V."/>
            <person name="Kovar C."/>
            <person name="Mata R."/>
            <person name="Mathew T."/>
            <person name="Ngo R."/>
            <person name="Nguyen L."/>
            <person name="Nguyen N."/>
            <person name="Okwuonu G."/>
            <person name="Ongeri F."/>
            <person name="Pham C."/>
            <person name="Simmons D."/>
            <person name="Wilczek-Boney K."/>
            <person name="Hale W."/>
            <person name="Jakkamsetti A."/>
            <person name="Pham P."/>
            <person name="Ruth R."/>
            <person name="San Lucas F."/>
            <person name="Warren J."/>
            <person name="Zhang J."/>
            <person name="Zhao Z."/>
            <person name="Zhou C."/>
            <person name="Zhu D."/>
            <person name="Lee S."/>
            <person name="Bess C."/>
            <person name="Blankenburg K."/>
            <person name="Forbes L."/>
            <person name="Fu Q."/>
            <person name="Gubbala S."/>
            <person name="Hirani K."/>
            <person name="Jayaseelan J.C."/>
            <person name="Lara F."/>
            <person name="Munidasa M."/>
            <person name="Palculict T."/>
            <person name="Patil S."/>
            <person name="Pu L.-L."/>
            <person name="Saada N."/>
            <person name="Tang L."/>
            <person name="Weissenberger G."/>
            <person name="Zhu Y."/>
            <person name="Hemphill L."/>
            <person name="Shang Y."/>
            <person name="Youmans B."/>
            <person name="Ayvaz T."/>
            <person name="Ross M."/>
            <person name="Santibanez J."/>
            <person name="Aqrawi P."/>
            <person name="Gross S."/>
            <person name="Joshi V."/>
            <person name="Fowler G."/>
            <person name="Nazareth L."/>
            <person name="Reid J."/>
            <person name="Worley K."/>
            <person name="Petrosino J."/>
            <person name="Highlander S."/>
            <person name="Gibbs R."/>
        </authorList>
    </citation>
    <scope>NUCLEOTIDE SEQUENCE [LARGE SCALE GENOMIC DNA]</scope>
    <source>
        <strain evidence="4 5">ATCC 23263</strain>
    </source>
</reference>
<dbReference type="HOGENOM" id="CLU_070562_2_0_9"/>
<dbReference type="Gene3D" id="3.40.109.10">
    <property type="entry name" value="NADH Oxidase"/>
    <property type="match status" value="1"/>
</dbReference>
<evidence type="ECO:0000313" key="5">
    <source>
        <dbReference type="Proteomes" id="UP000004754"/>
    </source>
</evidence>
<dbReference type="Pfam" id="PF14512">
    <property type="entry name" value="TM1586_NiRdase"/>
    <property type="match status" value="1"/>
</dbReference>
<protein>
    <submittedName>
        <fullName evidence="4">Nitroreductase family protein</fullName>
    </submittedName>
</protein>
<evidence type="ECO:0000259" key="3">
    <source>
        <dbReference type="Pfam" id="PF14512"/>
    </source>
</evidence>
<keyword evidence="2" id="KW-0560">Oxidoreductase</keyword>
<dbReference type="OrthoDB" id="9814075at2"/>
<feature type="domain" description="Putative nitroreductase TM1586" evidence="3">
    <location>
        <begin position="10"/>
        <end position="242"/>
    </location>
</feature>
<dbReference type="STRING" id="887929.HMP0721_2377"/>
<dbReference type="AlphaFoldDB" id="E6MK41"/>
<dbReference type="GO" id="GO:0016491">
    <property type="term" value="F:oxidoreductase activity"/>
    <property type="evidence" value="ECO:0007669"/>
    <property type="project" value="UniProtKB-KW"/>
</dbReference>
<evidence type="ECO:0000256" key="2">
    <source>
        <dbReference type="ARBA" id="ARBA00023002"/>
    </source>
</evidence>
<dbReference type="PANTHER" id="PTHR43673:SF10">
    <property type="entry name" value="NADH DEHYDROGENASE_NAD(P)H NITROREDUCTASE XCC3605-RELATED"/>
    <property type="match status" value="1"/>
</dbReference>
<evidence type="ECO:0000256" key="1">
    <source>
        <dbReference type="ARBA" id="ARBA00007118"/>
    </source>
</evidence>
<organism evidence="4 5">
    <name type="scientific">Pseudoramibacter alactolyticus ATCC 23263</name>
    <dbReference type="NCBI Taxonomy" id="887929"/>
    <lineage>
        <taxon>Bacteria</taxon>
        <taxon>Bacillati</taxon>
        <taxon>Bacillota</taxon>
        <taxon>Clostridia</taxon>
        <taxon>Eubacteriales</taxon>
        <taxon>Eubacteriaceae</taxon>
        <taxon>Pseudoramibacter</taxon>
    </lineage>
</organism>
<dbReference type="Gene3D" id="3.40.109.30">
    <property type="entry name" value="putative nitroreductase (tm1586), domain 2"/>
    <property type="match status" value="1"/>
</dbReference>